<dbReference type="Gene3D" id="3.40.1810.10">
    <property type="entry name" value="Transcription factor, MADS-box"/>
    <property type="match status" value="1"/>
</dbReference>
<dbReference type="PANTHER" id="PTHR11945:SF387">
    <property type="entry name" value="AGAMOUS-LIKE MADS-BOX PROTEIN AGL80"/>
    <property type="match status" value="1"/>
</dbReference>
<dbReference type="PRINTS" id="PR00404">
    <property type="entry name" value="MADSDOMAIN"/>
</dbReference>
<keyword evidence="2" id="KW-0805">Transcription regulation</keyword>
<feature type="domain" description="MADS-box" evidence="7">
    <location>
        <begin position="1"/>
        <end position="47"/>
    </location>
</feature>
<evidence type="ECO:0000256" key="2">
    <source>
        <dbReference type="ARBA" id="ARBA00023015"/>
    </source>
</evidence>
<gene>
    <name evidence="8" type="ORF">O6P43_009649</name>
</gene>
<evidence type="ECO:0000256" key="1">
    <source>
        <dbReference type="ARBA" id="ARBA00004123"/>
    </source>
</evidence>
<keyword evidence="4" id="KW-0804">Transcription</keyword>
<dbReference type="KEGG" id="qsa:O6P43_009649"/>
<dbReference type="GO" id="GO:0005634">
    <property type="term" value="C:nucleus"/>
    <property type="evidence" value="ECO:0007669"/>
    <property type="project" value="UniProtKB-SubCell"/>
</dbReference>
<dbReference type="InterPro" id="IPR002100">
    <property type="entry name" value="TF_MADSbox"/>
</dbReference>
<sequence length="473" mass="52642">MTRKKVTLAWIERSRDRKVSFQKRKKGLVKKVQELTTLCAIDAFIIIHGPSLDVEQLKAWPSNDKILELFTKFQDVSEMDRFKKMVDQESYLVEQITKLKEKLRNSCEKSKEMKMKNLIHLVVSGNRPVIEFPKHEITNFLWFLQDKALEISRRAMCLKKASQDSTIQSQTGDGAFMLDEMSQVKMNIVDANDEVRANTMIAPILGGQFFWSPEKIAQIPSVGIDGSNSSKKIDMGLSSGSYSENEMKFPFDVFGGSNVGFGKNNAQLLDEGSSSGDNRRSDIGLRPYKNYFDEGIGERDIGHFVDNTSGTSAGEGNTSNNGMLDLMFPNYMNRGSISRNTNMVQGSLPHYKIYGGLGGGLPIGECDFGLRYGVIGGHNSEIGMKLGLDPEHFTSKIFFDFEEYTRGSFQENSELRGIDTGLAKPSQENFVGSSSATHKSEIGFPQGLFEGNNDGNRLGLSDAKKTWPNSSSP</sequence>
<dbReference type="CDD" id="cd00266">
    <property type="entry name" value="MADS_SRF_like"/>
    <property type="match status" value="1"/>
</dbReference>
<dbReference type="Pfam" id="PF00319">
    <property type="entry name" value="SRF-TF"/>
    <property type="match status" value="1"/>
</dbReference>
<evidence type="ECO:0000256" key="6">
    <source>
        <dbReference type="SAM" id="MobiDB-lite"/>
    </source>
</evidence>
<protein>
    <submittedName>
        <fullName evidence="8">Agamous-like MADS-box protein AGL36</fullName>
    </submittedName>
</protein>
<keyword evidence="3" id="KW-0238">DNA-binding</keyword>
<evidence type="ECO:0000256" key="5">
    <source>
        <dbReference type="ARBA" id="ARBA00023242"/>
    </source>
</evidence>
<evidence type="ECO:0000313" key="9">
    <source>
        <dbReference type="Proteomes" id="UP001163823"/>
    </source>
</evidence>
<dbReference type="SMART" id="SM00432">
    <property type="entry name" value="MADS"/>
    <property type="match status" value="1"/>
</dbReference>
<reference evidence="8" key="1">
    <citation type="journal article" date="2023" name="Science">
        <title>Elucidation of the pathway for biosynthesis of saponin adjuvants from the soapbark tree.</title>
        <authorList>
            <person name="Reed J."/>
            <person name="Orme A."/>
            <person name="El-Demerdash A."/>
            <person name="Owen C."/>
            <person name="Martin L.B.B."/>
            <person name="Misra R.C."/>
            <person name="Kikuchi S."/>
            <person name="Rejzek M."/>
            <person name="Martin A.C."/>
            <person name="Harkess A."/>
            <person name="Leebens-Mack J."/>
            <person name="Louveau T."/>
            <person name="Stephenson M.J."/>
            <person name="Osbourn A."/>
        </authorList>
    </citation>
    <scope>NUCLEOTIDE SEQUENCE</scope>
    <source>
        <strain evidence="8">S10</strain>
    </source>
</reference>
<evidence type="ECO:0000313" key="8">
    <source>
        <dbReference type="EMBL" id="KAJ7971651.1"/>
    </source>
</evidence>
<dbReference type="Proteomes" id="UP001163823">
    <property type="component" value="Chromosome 4"/>
</dbReference>
<keyword evidence="5" id="KW-0539">Nucleus</keyword>
<evidence type="ECO:0000256" key="4">
    <source>
        <dbReference type="ARBA" id="ARBA00023163"/>
    </source>
</evidence>
<feature type="compositionally biased region" description="Polar residues" evidence="6">
    <location>
        <begin position="428"/>
        <end position="437"/>
    </location>
</feature>
<comment type="caution">
    <text evidence="8">The sequence shown here is derived from an EMBL/GenBank/DDBJ whole genome shotgun (WGS) entry which is preliminary data.</text>
</comment>
<dbReference type="SUPFAM" id="SSF55455">
    <property type="entry name" value="SRF-like"/>
    <property type="match status" value="1"/>
</dbReference>
<keyword evidence="9" id="KW-1185">Reference proteome</keyword>
<dbReference type="GO" id="GO:0000978">
    <property type="term" value="F:RNA polymerase II cis-regulatory region sequence-specific DNA binding"/>
    <property type="evidence" value="ECO:0007669"/>
    <property type="project" value="TreeGrafter"/>
</dbReference>
<organism evidence="8 9">
    <name type="scientific">Quillaja saponaria</name>
    <name type="common">Soap bark tree</name>
    <dbReference type="NCBI Taxonomy" id="32244"/>
    <lineage>
        <taxon>Eukaryota</taxon>
        <taxon>Viridiplantae</taxon>
        <taxon>Streptophyta</taxon>
        <taxon>Embryophyta</taxon>
        <taxon>Tracheophyta</taxon>
        <taxon>Spermatophyta</taxon>
        <taxon>Magnoliopsida</taxon>
        <taxon>eudicotyledons</taxon>
        <taxon>Gunneridae</taxon>
        <taxon>Pentapetalae</taxon>
        <taxon>rosids</taxon>
        <taxon>fabids</taxon>
        <taxon>Fabales</taxon>
        <taxon>Quillajaceae</taxon>
        <taxon>Quillaja</taxon>
    </lineage>
</organism>
<feature type="region of interest" description="Disordered" evidence="6">
    <location>
        <begin position="428"/>
        <end position="473"/>
    </location>
</feature>
<dbReference type="InterPro" id="IPR033897">
    <property type="entry name" value="SRF-like_MADS-box"/>
</dbReference>
<dbReference type="EMBL" id="JARAOO010000004">
    <property type="protein sequence ID" value="KAJ7971651.1"/>
    <property type="molecule type" value="Genomic_DNA"/>
</dbReference>
<dbReference type="InterPro" id="IPR036879">
    <property type="entry name" value="TF_MADSbox_sf"/>
</dbReference>
<dbReference type="PANTHER" id="PTHR11945">
    <property type="entry name" value="MADS BOX PROTEIN"/>
    <property type="match status" value="1"/>
</dbReference>
<dbReference type="PROSITE" id="PS50066">
    <property type="entry name" value="MADS_BOX_2"/>
    <property type="match status" value="1"/>
</dbReference>
<dbReference type="AlphaFoldDB" id="A0AAD7PYT4"/>
<comment type="subcellular location">
    <subcellularLocation>
        <location evidence="1">Nucleus</location>
    </subcellularLocation>
</comment>
<evidence type="ECO:0000256" key="3">
    <source>
        <dbReference type="ARBA" id="ARBA00023125"/>
    </source>
</evidence>
<dbReference type="GO" id="GO:0000981">
    <property type="term" value="F:DNA-binding transcription factor activity, RNA polymerase II-specific"/>
    <property type="evidence" value="ECO:0007669"/>
    <property type="project" value="InterPro"/>
</dbReference>
<dbReference type="GO" id="GO:0046983">
    <property type="term" value="F:protein dimerization activity"/>
    <property type="evidence" value="ECO:0007669"/>
    <property type="project" value="InterPro"/>
</dbReference>
<proteinExistence type="predicted"/>
<name>A0AAD7PYT4_QUISA</name>
<dbReference type="GO" id="GO:0045944">
    <property type="term" value="P:positive regulation of transcription by RNA polymerase II"/>
    <property type="evidence" value="ECO:0007669"/>
    <property type="project" value="InterPro"/>
</dbReference>
<accession>A0AAD7PYT4</accession>
<evidence type="ECO:0000259" key="7">
    <source>
        <dbReference type="PROSITE" id="PS50066"/>
    </source>
</evidence>